<organism evidence="1 2">
    <name type="scientific">Alicyclobacillus fastidiosus</name>
    <dbReference type="NCBI Taxonomy" id="392011"/>
    <lineage>
        <taxon>Bacteria</taxon>
        <taxon>Bacillati</taxon>
        <taxon>Bacillota</taxon>
        <taxon>Bacilli</taxon>
        <taxon>Bacillales</taxon>
        <taxon>Alicyclobacillaceae</taxon>
        <taxon>Alicyclobacillus</taxon>
    </lineage>
</organism>
<sequence>MFVIRCENCGAEQRWSEGVTLGQDTVIEVAERAVYCECGNGVEEKAGKLNKVSSEYEQVKNIFPS</sequence>
<dbReference type="RefSeq" id="WP_275474146.1">
    <property type="nucleotide sequence ID" value="NZ_CP162940.1"/>
</dbReference>
<evidence type="ECO:0000313" key="1">
    <source>
        <dbReference type="EMBL" id="MFB5191714.1"/>
    </source>
</evidence>
<dbReference type="Proteomes" id="UP001579974">
    <property type="component" value="Unassembled WGS sequence"/>
</dbReference>
<evidence type="ECO:0000313" key="2">
    <source>
        <dbReference type="Proteomes" id="UP001579974"/>
    </source>
</evidence>
<keyword evidence="2" id="KW-1185">Reference proteome</keyword>
<accession>A0ABV5AHH9</accession>
<gene>
    <name evidence="1" type="ORF">KKP3000_000491</name>
</gene>
<protein>
    <submittedName>
        <fullName evidence="1">Uncharacterized protein</fullName>
    </submittedName>
</protein>
<comment type="caution">
    <text evidence="1">The sequence shown here is derived from an EMBL/GenBank/DDBJ whole genome shotgun (WGS) entry which is preliminary data.</text>
</comment>
<proteinExistence type="predicted"/>
<reference evidence="1 2" key="1">
    <citation type="journal article" date="2024" name="Int. J. Mol. Sci.">
        <title>Exploration of Alicyclobacillus spp. Genome in Search of Antibiotic Resistance.</title>
        <authorList>
            <person name="Bucka-Kolendo J."/>
            <person name="Kiousi D.E."/>
            <person name="Dekowska A."/>
            <person name="Mikolajczuk-Szczyrba A."/>
            <person name="Karadedos D.M."/>
            <person name="Michael P."/>
            <person name="Galanis A."/>
            <person name="Sokolowska B."/>
        </authorList>
    </citation>
    <scope>NUCLEOTIDE SEQUENCE [LARGE SCALE GENOMIC DNA]</scope>
    <source>
        <strain evidence="1 2">KKP 3000</strain>
    </source>
</reference>
<name>A0ABV5AHH9_9BACL</name>
<dbReference type="EMBL" id="JBDXSU010000013">
    <property type="protein sequence ID" value="MFB5191714.1"/>
    <property type="molecule type" value="Genomic_DNA"/>
</dbReference>